<keyword evidence="3 7" id="KW-0238">DNA-binding</keyword>
<dbReference type="InterPro" id="IPR036390">
    <property type="entry name" value="WH_DNA-bd_sf"/>
</dbReference>
<evidence type="ECO:0000256" key="4">
    <source>
        <dbReference type="ARBA" id="ARBA00023163"/>
    </source>
</evidence>
<dbReference type="Proteomes" id="UP000251571">
    <property type="component" value="Unassembled WGS sequence"/>
</dbReference>
<reference evidence="6 8" key="2">
    <citation type="submission" date="2018-03" db="EMBL/GenBank/DDBJ databases">
        <title>Genomic Encyclopedia of Archaeal and Bacterial Type Strains, Phase II (KMG-II): from individual species to whole genera.</title>
        <authorList>
            <person name="Goeker M."/>
        </authorList>
    </citation>
    <scope>NUCLEOTIDE SEQUENCE [LARGE SCALE GENOMIC DNA]</scope>
    <source>
        <strain evidence="6 8">DSM 25227</strain>
    </source>
</reference>
<evidence type="ECO:0000256" key="1">
    <source>
        <dbReference type="ARBA" id="ARBA00009437"/>
    </source>
</evidence>
<evidence type="ECO:0000256" key="3">
    <source>
        <dbReference type="ARBA" id="ARBA00023125"/>
    </source>
</evidence>
<sequence>METNWLDDVLTLLEERNLTRAAERRNVTQPAFSRRIRGFEDWLGRPILGRGPNRIEIDPALAANEAEIRALVSQISELRLRIVHHDPNATTLRIAAQHAALVSQLPDMADRARRAFPGLRLRVRAGNLDDCVNRLLRGDVEMLLCHEAANAAPLRFGSGVRRVQYGTDGLIPVVGGALRDAPHVDDLPAIVYPQESYFGAVLSRRERRYGTAAQAGSVVCETAFSAGIREMVLAGIGVAWLPSSMVRRDLARGALVSLADRFGSEPLETAVYADSGSDTVTALLSLWMGEDRTGGAP</sequence>
<name>A0A2Y9AKE2_9RHOB</name>
<dbReference type="SUPFAM" id="SSF53850">
    <property type="entry name" value="Periplasmic binding protein-like II"/>
    <property type="match status" value="1"/>
</dbReference>
<dbReference type="Gene3D" id="3.40.190.290">
    <property type="match status" value="1"/>
</dbReference>
<comment type="similarity">
    <text evidence="1">Belongs to the LysR transcriptional regulatory family.</text>
</comment>
<dbReference type="InterPro" id="IPR005119">
    <property type="entry name" value="LysR_subst-bd"/>
</dbReference>
<dbReference type="GO" id="GO:0003700">
    <property type="term" value="F:DNA-binding transcription factor activity"/>
    <property type="evidence" value="ECO:0007669"/>
    <property type="project" value="InterPro"/>
</dbReference>
<keyword evidence="8" id="KW-1185">Reference proteome</keyword>
<evidence type="ECO:0000313" key="7">
    <source>
        <dbReference type="EMBL" id="SSA44635.1"/>
    </source>
</evidence>
<dbReference type="Gene3D" id="1.10.10.10">
    <property type="entry name" value="Winged helix-like DNA-binding domain superfamily/Winged helix DNA-binding domain"/>
    <property type="match status" value="1"/>
</dbReference>
<dbReference type="Pfam" id="PF03466">
    <property type="entry name" value="LysR_substrate"/>
    <property type="match status" value="1"/>
</dbReference>
<keyword evidence="2" id="KW-0805">Transcription regulation</keyword>
<accession>A0A2Y9AKE2</accession>
<dbReference type="PANTHER" id="PTHR30126:SF2">
    <property type="entry name" value="HTH-TYPE TRANSCRIPTIONAL REGULATOR YJIE"/>
    <property type="match status" value="1"/>
</dbReference>
<dbReference type="OrthoDB" id="528082at2"/>
<dbReference type="Gene3D" id="3.40.190.10">
    <property type="entry name" value="Periplasmic binding protein-like II"/>
    <property type="match status" value="1"/>
</dbReference>
<dbReference type="EMBL" id="UETC01000003">
    <property type="protein sequence ID" value="SSA44635.1"/>
    <property type="molecule type" value="Genomic_DNA"/>
</dbReference>
<dbReference type="AlphaFoldDB" id="A0A2Y9AKE2"/>
<dbReference type="InterPro" id="IPR036388">
    <property type="entry name" value="WH-like_DNA-bd_sf"/>
</dbReference>
<dbReference type="PROSITE" id="PS50931">
    <property type="entry name" value="HTH_LYSR"/>
    <property type="match status" value="1"/>
</dbReference>
<dbReference type="Pfam" id="PF00126">
    <property type="entry name" value="HTH_1"/>
    <property type="match status" value="1"/>
</dbReference>
<dbReference type="PANTHER" id="PTHR30126">
    <property type="entry name" value="HTH-TYPE TRANSCRIPTIONAL REGULATOR"/>
    <property type="match status" value="1"/>
</dbReference>
<dbReference type="RefSeq" id="WP_109564112.1">
    <property type="nucleotide sequence ID" value="NZ_QGDJ01000003.1"/>
</dbReference>
<dbReference type="GO" id="GO:0000976">
    <property type="term" value="F:transcription cis-regulatory region binding"/>
    <property type="evidence" value="ECO:0007669"/>
    <property type="project" value="TreeGrafter"/>
</dbReference>
<feature type="domain" description="HTH lysR-type" evidence="5">
    <location>
        <begin position="1"/>
        <end position="58"/>
    </location>
</feature>
<evidence type="ECO:0000313" key="8">
    <source>
        <dbReference type="Proteomes" id="UP000245839"/>
    </source>
</evidence>
<gene>
    <name evidence="6" type="ORF">BCF38_103358</name>
    <name evidence="7" type="ORF">SAMN05421539_103358</name>
</gene>
<dbReference type="CDD" id="cd05466">
    <property type="entry name" value="PBP2_LTTR_substrate"/>
    <property type="match status" value="1"/>
</dbReference>
<protein>
    <submittedName>
        <fullName evidence="6">DNA-binding transcriptional LysR family regulator</fullName>
    </submittedName>
    <submittedName>
        <fullName evidence="7">DNA-binding transcriptional regulator, LysR family</fullName>
    </submittedName>
</protein>
<organism evidence="7 9">
    <name type="scientific">Jannaschia seohaensis</name>
    <dbReference type="NCBI Taxonomy" id="475081"/>
    <lineage>
        <taxon>Bacteria</taxon>
        <taxon>Pseudomonadati</taxon>
        <taxon>Pseudomonadota</taxon>
        <taxon>Alphaproteobacteria</taxon>
        <taxon>Rhodobacterales</taxon>
        <taxon>Roseobacteraceae</taxon>
        <taxon>Jannaschia</taxon>
    </lineage>
</organism>
<evidence type="ECO:0000313" key="6">
    <source>
        <dbReference type="EMBL" id="PWJ20539.1"/>
    </source>
</evidence>
<evidence type="ECO:0000259" key="5">
    <source>
        <dbReference type="PROSITE" id="PS50931"/>
    </source>
</evidence>
<dbReference type="SUPFAM" id="SSF46785">
    <property type="entry name" value="Winged helix' DNA-binding domain"/>
    <property type="match status" value="1"/>
</dbReference>
<dbReference type="EMBL" id="QGDJ01000003">
    <property type="protein sequence ID" value="PWJ20539.1"/>
    <property type="molecule type" value="Genomic_DNA"/>
</dbReference>
<dbReference type="InterPro" id="IPR000847">
    <property type="entry name" value="LysR_HTH_N"/>
</dbReference>
<evidence type="ECO:0000256" key="2">
    <source>
        <dbReference type="ARBA" id="ARBA00023015"/>
    </source>
</evidence>
<reference evidence="7 9" key="1">
    <citation type="submission" date="2016-10" db="EMBL/GenBank/DDBJ databases">
        <authorList>
            <person name="Cai Z."/>
        </authorList>
    </citation>
    <scope>NUCLEOTIDE SEQUENCE [LARGE SCALE GENOMIC DNA]</scope>
    <source>
        <strain evidence="7 9">DSM 25227</strain>
    </source>
</reference>
<proteinExistence type="inferred from homology"/>
<evidence type="ECO:0000313" key="9">
    <source>
        <dbReference type="Proteomes" id="UP000251571"/>
    </source>
</evidence>
<dbReference type="Proteomes" id="UP000245839">
    <property type="component" value="Unassembled WGS sequence"/>
</dbReference>
<keyword evidence="4" id="KW-0804">Transcription</keyword>